<accession>A0A8D8HYB6</accession>
<reference evidence="2" key="1">
    <citation type="submission" date="2021-05" db="EMBL/GenBank/DDBJ databases">
        <authorList>
            <person name="Alioto T."/>
            <person name="Alioto T."/>
            <person name="Gomez Garrido J."/>
        </authorList>
    </citation>
    <scope>NUCLEOTIDE SEQUENCE</scope>
</reference>
<organism evidence="2">
    <name type="scientific">Culex pipiens</name>
    <name type="common">House mosquito</name>
    <dbReference type="NCBI Taxonomy" id="7175"/>
    <lineage>
        <taxon>Eukaryota</taxon>
        <taxon>Metazoa</taxon>
        <taxon>Ecdysozoa</taxon>
        <taxon>Arthropoda</taxon>
        <taxon>Hexapoda</taxon>
        <taxon>Insecta</taxon>
        <taxon>Pterygota</taxon>
        <taxon>Neoptera</taxon>
        <taxon>Endopterygota</taxon>
        <taxon>Diptera</taxon>
        <taxon>Nematocera</taxon>
        <taxon>Culicoidea</taxon>
        <taxon>Culicidae</taxon>
        <taxon>Culicinae</taxon>
        <taxon>Culicini</taxon>
        <taxon>Culex</taxon>
        <taxon>Culex</taxon>
    </lineage>
</organism>
<keyword evidence="1" id="KW-1133">Transmembrane helix</keyword>
<dbReference type="EMBL" id="HBUE01336322">
    <property type="protein sequence ID" value="CAG6596142.1"/>
    <property type="molecule type" value="Transcribed_RNA"/>
</dbReference>
<keyword evidence="1" id="KW-0812">Transmembrane</keyword>
<evidence type="ECO:0000256" key="1">
    <source>
        <dbReference type="SAM" id="Phobius"/>
    </source>
</evidence>
<dbReference type="EMBL" id="HBUE01030664">
    <property type="protein sequence ID" value="CAG6456324.1"/>
    <property type="molecule type" value="Transcribed_RNA"/>
</dbReference>
<dbReference type="EMBL" id="HBUE01336316">
    <property type="protein sequence ID" value="CAG6596141.1"/>
    <property type="molecule type" value="Transcribed_RNA"/>
</dbReference>
<evidence type="ECO:0000313" key="2">
    <source>
        <dbReference type="EMBL" id="CAG6544005.1"/>
    </source>
</evidence>
<dbReference type="AlphaFoldDB" id="A0A8D8HYB6"/>
<protein>
    <submittedName>
        <fullName evidence="2">(northern house mosquito) hypothetical protein</fullName>
    </submittedName>
</protein>
<proteinExistence type="predicted"/>
<name>A0A8D8HYB6_CULPI</name>
<keyword evidence="1" id="KW-0472">Membrane</keyword>
<dbReference type="EMBL" id="HBUE01229533">
    <property type="protein sequence ID" value="CAG6544005.1"/>
    <property type="molecule type" value="Transcribed_RNA"/>
</dbReference>
<sequence length="115" mass="13076">MFQLLAFFGVKSKQKILFIKIKTVGDPTATQDLLTSVNVCYLSLSCFCLTINVFCLLTICCLYKYLSNLIFTVNELYFPKTPQVFCSKKNFPALPPPSILPLLLSFQLCLLLLFF</sequence>
<feature type="transmembrane region" description="Helical" evidence="1">
    <location>
        <begin position="39"/>
        <end position="66"/>
    </location>
</feature>
<dbReference type="EMBL" id="HBUE01030663">
    <property type="protein sequence ID" value="CAG6456322.1"/>
    <property type="molecule type" value="Transcribed_RNA"/>
</dbReference>
<dbReference type="EMBL" id="HBUE01229539">
    <property type="protein sequence ID" value="CAG6544006.1"/>
    <property type="molecule type" value="Transcribed_RNA"/>
</dbReference>